<evidence type="ECO:0000256" key="3">
    <source>
        <dbReference type="PROSITE-ProRule" id="PRU01193"/>
    </source>
</evidence>
<gene>
    <name evidence="6" type="ORF">SAMN05444370_11270</name>
</gene>
<dbReference type="InterPro" id="IPR005170">
    <property type="entry name" value="Transptr-assoc_dom"/>
</dbReference>
<keyword evidence="1" id="KW-0677">Repeat</keyword>
<organism evidence="6 7">
    <name type="scientific">Rubrimonas cliftonensis</name>
    <dbReference type="NCBI Taxonomy" id="89524"/>
    <lineage>
        <taxon>Bacteria</taxon>
        <taxon>Pseudomonadati</taxon>
        <taxon>Pseudomonadota</taxon>
        <taxon>Alphaproteobacteria</taxon>
        <taxon>Rhodobacterales</taxon>
        <taxon>Paracoccaceae</taxon>
        <taxon>Rubrimonas</taxon>
    </lineage>
</organism>
<feature type="transmembrane region" description="Helical" evidence="4">
    <location>
        <begin position="60"/>
        <end position="84"/>
    </location>
</feature>
<dbReference type="SUPFAM" id="SSF56176">
    <property type="entry name" value="FAD-binding/transporter-associated domain-like"/>
    <property type="match status" value="1"/>
</dbReference>
<accession>A0A1H4E607</accession>
<dbReference type="Proteomes" id="UP000198703">
    <property type="component" value="Unassembled WGS sequence"/>
</dbReference>
<name>A0A1H4E607_9RHOB</name>
<dbReference type="PANTHER" id="PTHR22777">
    <property type="entry name" value="HEMOLYSIN-RELATED"/>
    <property type="match status" value="1"/>
</dbReference>
<dbReference type="RefSeq" id="WP_093255037.1">
    <property type="nucleotide sequence ID" value="NZ_FNQM01000012.1"/>
</dbReference>
<feature type="transmembrane region" description="Helical" evidence="4">
    <location>
        <begin position="91"/>
        <end position="110"/>
    </location>
</feature>
<keyword evidence="3 4" id="KW-0812">Transmembrane</keyword>
<reference evidence="6 7" key="1">
    <citation type="submission" date="2016-10" db="EMBL/GenBank/DDBJ databases">
        <authorList>
            <person name="de Groot N.N."/>
        </authorList>
    </citation>
    <scope>NUCLEOTIDE SEQUENCE [LARGE SCALE GENOMIC DNA]</scope>
    <source>
        <strain evidence="6 7">DSM 15345</strain>
    </source>
</reference>
<evidence type="ECO:0000313" key="6">
    <source>
        <dbReference type="EMBL" id="SEA80485.1"/>
    </source>
</evidence>
<dbReference type="SUPFAM" id="SSF54631">
    <property type="entry name" value="CBS-domain pair"/>
    <property type="match status" value="1"/>
</dbReference>
<dbReference type="InterPro" id="IPR016169">
    <property type="entry name" value="FAD-bd_PCMH_sub2"/>
</dbReference>
<dbReference type="Gene3D" id="3.30.465.10">
    <property type="match status" value="1"/>
</dbReference>
<keyword evidence="2" id="KW-0129">CBS domain</keyword>
<proteinExistence type="predicted"/>
<feature type="domain" description="CNNM transmembrane" evidence="5">
    <location>
        <begin position="1"/>
        <end position="185"/>
    </location>
</feature>
<evidence type="ECO:0000256" key="2">
    <source>
        <dbReference type="ARBA" id="ARBA00023122"/>
    </source>
</evidence>
<protein>
    <submittedName>
        <fullName evidence="6">Hemolysin, contains CBS domains</fullName>
    </submittedName>
</protein>
<dbReference type="STRING" id="89524.SAMN05444370_11270"/>
<dbReference type="GO" id="GO:0005886">
    <property type="term" value="C:plasma membrane"/>
    <property type="evidence" value="ECO:0007669"/>
    <property type="project" value="TreeGrafter"/>
</dbReference>
<keyword evidence="3 4" id="KW-0472">Membrane</keyword>
<evidence type="ECO:0000259" key="5">
    <source>
        <dbReference type="PROSITE" id="PS51846"/>
    </source>
</evidence>
<keyword evidence="3 4" id="KW-1133">Transmembrane helix</keyword>
<dbReference type="SMART" id="SM01091">
    <property type="entry name" value="CorC_HlyC"/>
    <property type="match status" value="1"/>
</dbReference>
<dbReference type="EMBL" id="FNQM01000012">
    <property type="protein sequence ID" value="SEA80485.1"/>
    <property type="molecule type" value="Genomic_DNA"/>
</dbReference>
<dbReference type="InterPro" id="IPR036318">
    <property type="entry name" value="FAD-bd_PCMH-like_sf"/>
</dbReference>
<sequence length="416" mass="44232">MDSVLTTLALLGLLLLLKGFFSGSEIAMVSADRVRLRVRAARGATGSKLALRLMGDPARVLTTTLLGTNLSSVALTTIGTLLMVRLFGGQGELVAVLVLTPVMLILGEIVPKSVYQQKADALAPYIAHPLSWVQIALAPLVWLFSSLARLAARMIGGADDPSSAARSQVVAVVQMAESTAANAAFGSGQVRRVLRFAQMTAAEVMWPLSEIRSVSREAGMAEIVAARRASGERLVPLYETAPANVTTVAVIESWDLLDPELERKPVDELLGAVRFVPHLQRVNEIIDMLHGEPAAIIIVVNETGAALGLITLNLLVRRTLGADDAARADQPGPGAEPGASAAGARRFPARTPLVEVNEALGVALETLQHSSLGGYALARFGRLTQAGEHFDAEGWRFTVIEATPRAILEIEARRLD</sequence>
<dbReference type="AlphaFoldDB" id="A0A1H4E607"/>
<evidence type="ECO:0000256" key="1">
    <source>
        <dbReference type="ARBA" id="ARBA00022737"/>
    </source>
</evidence>
<evidence type="ECO:0000313" key="7">
    <source>
        <dbReference type="Proteomes" id="UP000198703"/>
    </source>
</evidence>
<dbReference type="Pfam" id="PF01595">
    <property type="entry name" value="CNNM"/>
    <property type="match status" value="1"/>
</dbReference>
<feature type="transmembrane region" description="Helical" evidence="4">
    <location>
        <begin position="122"/>
        <end position="144"/>
    </location>
</feature>
<dbReference type="OrthoDB" id="9805314at2"/>
<evidence type="ECO:0000256" key="4">
    <source>
        <dbReference type="SAM" id="Phobius"/>
    </source>
</evidence>
<keyword evidence="7" id="KW-1185">Reference proteome</keyword>
<dbReference type="Gene3D" id="3.10.580.10">
    <property type="entry name" value="CBS-domain"/>
    <property type="match status" value="1"/>
</dbReference>
<dbReference type="InterPro" id="IPR046342">
    <property type="entry name" value="CBS_dom_sf"/>
</dbReference>
<dbReference type="Pfam" id="PF03471">
    <property type="entry name" value="CorC_HlyC"/>
    <property type="match status" value="1"/>
</dbReference>
<dbReference type="PANTHER" id="PTHR22777:SF17">
    <property type="entry name" value="UPF0053 PROTEIN SLL0260"/>
    <property type="match status" value="1"/>
</dbReference>
<dbReference type="PROSITE" id="PS51846">
    <property type="entry name" value="CNNM"/>
    <property type="match status" value="1"/>
</dbReference>
<dbReference type="InterPro" id="IPR002550">
    <property type="entry name" value="CNNM"/>
</dbReference>
<dbReference type="GO" id="GO:0050660">
    <property type="term" value="F:flavin adenine dinucleotide binding"/>
    <property type="evidence" value="ECO:0007669"/>
    <property type="project" value="InterPro"/>
</dbReference>